<dbReference type="InterPro" id="IPR038765">
    <property type="entry name" value="Papain-like_cys_pep_sf"/>
</dbReference>
<dbReference type="SUPFAM" id="SSF54001">
    <property type="entry name" value="Cysteine proteinases"/>
    <property type="match status" value="1"/>
</dbReference>
<dbReference type="Pfam" id="PF01841">
    <property type="entry name" value="Transglut_core"/>
    <property type="match status" value="1"/>
</dbReference>
<dbReference type="Gene3D" id="3.10.620.30">
    <property type="match status" value="1"/>
</dbReference>
<gene>
    <name evidence="2" type="ORF">C7B47_03420</name>
</gene>
<organism evidence="2 3">
    <name type="scientific">Sulfobacillus thermosulfidooxidans</name>
    <dbReference type="NCBI Taxonomy" id="28034"/>
    <lineage>
        <taxon>Bacteria</taxon>
        <taxon>Bacillati</taxon>
        <taxon>Bacillota</taxon>
        <taxon>Clostridia</taxon>
        <taxon>Eubacteriales</taxon>
        <taxon>Clostridiales Family XVII. Incertae Sedis</taxon>
        <taxon>Sulfobacillus</taxon>
    </lineage>
</organism>
<dbReference type="EMBL" id="PXYX01000004">
    <property type="protein sequence ID" value="PSR29012.1"/>
    <property type="molecule type" value="Genomic_DNA"/>
</dbReference>
<dbReference type="SMART" id="SM00460">
    <property type="entry name" value="TGc"/>
    <property type="match status" value="1"/>
</dbReference>
<feature type="domain" description="Transglutaminase-like" evidence="1">
    <location>
        <begin position="212"/>
        <end position="275"/>
    </location>
</feature>
<name>A0A2T2X3F0_SULTH</name>
<dbReference type="PANTHER" id="PTHR33490">
    <property type="entry name" value="BLR5614 PROTEIN-RELATED"/>
    <property type="match status" value="1"/>
</dbReference>
<evidence type="ECO:0000259" key="1">
    <source>
        <dbReference type="SMART" id="SM00460"/>
    </source>
</evidence>
<evidence type="ECO:0000313" key="3">
    <source>
        <dbReference type="Proteomes" id="UP000242705"/>
    </source>
</evidence>
<dbReference type="AlphaFoldDB" id="A0A2T2X3F0"/>
<proteinExistence type="predicted"/>
<comment type="caution">
    <text evidence="2">The sequence shown here is derived from an EMBL/GenBank/DDBJ whole genome shotgun (WGS) entry which is preliminary data.</text>
</comment>
<dbReference type="Proteomes" id="UP000242705">
    <property type="component" value="Unassembled WGS sequence"/>
</dbReference>
<sequence length="398" mass="44390">MHLRLWLIPSTIIAFSAIFIGEPEVLAAVTNLSIASPDAVPTLPADYTFTQQITLTNKTNAAAYDVKAAVVLLAPETSYSEVELVQESQTPVNTYHDQYGNLIGTFIWNAIAPHTSVNLSLTYTATSSEVSYHLPTTYPPYNIHSSVYKFYTNPQLESQQVNTDSPVLEQIDQSVIKPGENPEQKAQALFNWVVQNIHYNYSLQASGSAVATAETHLGICSDFADLYVGLLRTAKIPARFVGGYVTSNGSGQGGFHQWVEFYLPTVGWVVADPTWGAYGYFASLQDHWHIGLYDGIRKDITVTWNYSPQALTASQASKQITISYQYQFHKTVPIAPLKPVIVTKHKTTKKVRPILDPPIISHKVQSVPLNFWQQLWVTLTQWVSNSTKSVAHWFAKYF</sequence>
<evidence type="ECO:0000313" key="2">
    <source>
        <dbReference type="EMBL" id="PSR29012.1"/>
    </source>
</evidence>
<accession>A0A2T2X3F0</accession>
<dbReference type="PANTHER" id="PTHR33490:SF6">
    <property type="entry name" value="SLL1049 PROTEIN"/>
    <property type="match status" value="1"/>
</dbReference>
<dbReference type="InterPro" id="IPR002931">
    <property type="entry name" value="Transglutaminase-like"/>
</dbReference>
<protein>
    <submittedName>
        <fullName evidence="2">Transglutaminase</fullName>
    </submittedName>
</protein>
<reference evidence="2 3" key="1">
    <citation type="journal article" date="2014" name="BMC Genomics">
        <title>Comparison of environmental and isolate Sulfobacillus genomes reveals diverse carbon, sulfur, nitrogen, and hydrogen metabolisms.</title>
        <authorList>
            <person name="Justice N.B."/>
            <person name="Norman A."/>
            <person name="Brown C.T."/>
            <person name="Singh A."/>
            <person name="Thomas B.C."/>
            <person name="Banfield J.F."/>
        </authorList>
    </citation>
    <scope>NUCLEOTIDE SEQUENCE [LARGE SCALE GENOMIC DNA]</scope>
    <source>
        <strain evidence="2">AMDSBA5</strain>
    </source>
</reference>